<dbReference type="Pfam" id="PF03349">
    <property type="entry name" value="Toluene_X"/>
    <property type="match status" value="1"/>
</dbReference>
<dbReference type="GO" id="GO:0015483">
    <property type="term" value="F:long-chain fatty acid transporting porin activity"/>
    <property type="evidence" value="ECO:0007669"/>
    <property type="project" value="TreeGrafter"/>
</dbReference>
<dbReference type="EMBL" id="AUPZ01000005">
    <property type="protein sequence ID" value="EQB39761.1"/>
    <property type="molecule type" value="Genomic_DNA"/>
</dbReference>
<proteinExistence type="inferred from homology"/>
<evidence type="ECO:0000256" key="3">
    <source>
        <dbReference type="ARBA" id="ARBA00022452"/>
    </source>
</evidence>
<dbReference type="SUPFAM" id="SSF56935">
    <property type="entry name" value="Porins"/>
    <property type="match status" value="1"/>
</dbReference>
<gene>
    <name evidence="9" type="ORF">M947_04085</name>
</gene>
<dbReference type="Gene3D" id="2.40.160.60">
    <property type="entry name" value="Outer membrane protein transport protein (OMPP1/FadL/TodX)"/>
    <property type="match status" value="1"/>
</dbReference>
<feature type="signal peptide" evidence="8">
    <location>
        <begin position="1"/>
        <end position="17"/>
    </location>
</feature>
<dbReference type="PATRIC" id="fig|1172190.3.peg.793"/>
<comment type="caution">
    <text evidence="9">The sequence shown here is derived from an EMBL/GenBank/DDBJ whole genome shotgun (WGS) entry which is preliminary data.</text>
</comment>
<evidence type="ECO:0000313" key="9">
    <source>
        <dbReference type="EMBL" id="EQB39761.1"/>
    </source>
</evidence>
<dbReference type="InterPro" id="IPR005017">
    <property type="entry name" value="OMPP1/FadL/TodX"/>
</dbReference>
<accession>T0JNT0</accession>
<dbReference type="PANTHER" id="PTHR35093">
    <property type="entry name" value="OUTER MEMBRANE PROTEIN NMB0088-RELATED"/>
    <property type="match status" value="1"/>
</dbReference>
<evidence type="ECO:0000256" key="4">
    <source>
        <dbReference type="ARBA" id="ARBA00022692"/>
    </source>
</evidence>
<feature type="chain" id="PRO_5004565202" description="Aromatic hydrocarbon degradation protein" evidence="8">
    <location>
        <begin position="18"/>
        <end position="410"/>
    </location>
</feature>
<keyword evidence="6" id="KW-0472">Membrane</keyword>
<keyword evidence="7" id="KW-0998">Cell outer membrane</keyword>
<evidence type="ECO:0000256" key="5">
    <source>
        <dbReference type="ARBA" id="ARBA00022729"/>
    </source>
</evidence>
<dbReference type="OrthoDB" id="9542at2"/>
<dbReference type="RefSeq" id="WP_021287088.1">
    <property type="nucleotide sequence ID" value="NZ_AUPZ01000005.1"/>
</dbReference>
<keyword evidence="5 8" id="KW-0732">Signal</keyword>
<dbReference type="eggNOG" id="COG2067">
    <property type="taxonomic scope" value="Bacteria"/>
</dbReference>
<organism evidence="9 10">
    <name type="scientific">Sulfurimonas hongkongensis</name>
    <dbReference type="NCBI Taxonomy" id="1172190"/>
    <lineage>
        <taxon>Bacteria</taxon>
        <taxon>Pseudomonadati</taxon>
        <taxon>Campylobacterota</taxon>
        <taxon>Epsilonproteobacteria</taxon>
        <taxon>Campylobacterales</taxon>
        <taxon>Sulfurimonadaceae</taxon>
        <taxon>Sulfurimonas</taxon>
    </lineage>
</organism>
<dbReference type="Proteomes" id="UP000015520">
    <property type="component" value="Unassembled WGS sequence"/>
</dbReference>
<reference evidence="9 10" key="1">
    <citation type="submission" date="2013-07" db="EMBL/GenBank/DDBJ databases">
        <title>Sulfurimonas hongkongensis AST-10 Genome Sequencing.</title>
        <authorList>
            <person name="Cai L."/>
            <person name="Zhang T."/>
        </authorList>
    </citation>
    <scope>NUCLEOTIDE SEQUENCE [LARGE SCALE GENOMIC DNA]</scope>
    <source>
        <strain evidence="9 10">AST-10</strain>
    </source>
</reference>
<evidence type="ECO:0000313" key="10">
    <source>
        <dbReference type="Proteomes" id="UP000015520"/>
    </source>
</evidence>
<protein>
    <recommendedName>
        <fullName evidence="11">Aromatic hydrocarbon degradation protein</fullName>
    </recommendedName>
</protein>
<dbReference type="STRING" id="1172190.M947_04085"/>
<evidence type="ECO:0008006" key="11">
    <source>
        <dbReference type="Google" id="ProtNLM"/>
    </source>
</evidence>
<evidence type="ECO:0000256" key="7">
    <source>
        <dbReference type="ARBA" id="ARBA00023237"/>
    </source>
</evidence>
<name>T0JNT0_9BACT</name>
<dbReference type="AlphaFoldDB" id="T0JNT0"/>
<keyword evidence="10" id="KW-1185">Reference proteome</keyword>
<sequence>MKKVVLSSLMTSSMLMAGGYKTPENSLNAVALSAANIAHNKSADAAYYNPANMVFMEDKHIVELDLTYIGLDRVEYRGKVSSSGSYSLESKKESFIVPNLHYVSGRAGETRIGLSIVVPAGLSKRWQSEPAKTSAEEFTLEVIEINPTVAIPVNDKLSVAFGFRIVHTSGVVKSDGTALVGPSTYSKITRDMTGDGISYGYNLALAYKPTNELELATTYRSKVNLNSEGNAKLSSLLDGATYNGGGEVFVPLPALFSAAVAYTLPSQTTIELVYERVMWSAYKDLDFDYDGALNSAILIGAFDNAKPKNWKDTNTFRLGITQELDTMTLMAGVVYDESPAPDATIGFELPDSNSFALSFGGRYKIGDSMEVGLATLYSMRENRKIRSSTLDGEFSGGDVLIVSTGLSYKF</sequence>
<comment type="similarity">
    <text evidence="2">Belongs to the OmpP1/FadL family.</text>
</comment>
<dbReference type="GO" id="GO:0009279">
    <property type="term" value="C:cell outer membrane"/>
    <property type="evidence" value="ECO:0007669"/>
    <property type="project" value="UniProtKB-SubCell"/>
</dbReference>
<evidence type="ECO:0000256" key="6">
    <source>
        <dbReference type="ARBA" id="ARBA00023136"/>
    </source>
</evidence>
<evidence type="ECO:0000256" key="2">
    <source>
        <dbReference type="ARBA" id="ARBA00008163"/>
    </source>
</evidence>
<keyword evidence="3" id="KW-1134">Transmembrane beta strand</keyword>
<evidence type="ECO:0000256" key="8">
    <source>
        <dbReference type="SAM" id="SignalP"/>
    </source>
</evidence>
<comment type="subcellular location">
    <subcellularLocation>
        <location evidence="1">Cell outer membrane</location>
        <topology evidence="1">Multi-pass membrane protein</topology>
    </subcellularLocation>
</comment>
<evidence type="ECO:0000256" key="1">
    <source>
        <dbReference type="ARBA" id="ARBA00004571"/>
    </source>
</evidence>
<keyword evidence="4" id="KW-0812">Transmembrane</keyword>
<dbReference type="PANTHER" id="PTHR35093:SF8">
    <property type="entry name" value="OUTER MEMBRANE PROTEIN NMB0088-RELATED"/>
    <property type="match status" value="1"/>
</dbReference>